<keyword evidence="2" id="KW-1185">Reference proteome</keyword>
<sequence>MDDHCSYGALDENKHAGKGKERERSYNPQDHMSGRTPAGHIARWAMDGPPESLLDEILGPIHPGPSAYGERPVDVQTMCFQPTGNPIAGTPIAWGPSPESSGLPTIVEYSHPETTLGGFPIGAGPEGESHAGDFETCSLNLGDFGDDTPVLRRRLSTEF</sequence>
<reference evidence="1" key="1">
    <citation type="submission" date="2022-12" db="EMBL/GenBank/DDBJ databases">
        <title>Genome Sequence of Lasiodiplodia mahajangana.</title>
        <authorList>
            <person name="Buettner E."/>
        </authorList>
    </citation>
    <scope>NUCLEOTIDE SEQUENCE</scope>
    <source>
        <strain evidence="1">VT137</strain>
    </source>
</reference>
<evidence type="ECO:0000313" key="2">
    <source>
        <dbReference type="Proteomes" id="UP001153332"/>
    </source>
</evidence>
<comment type="caution">
    <text evidence="1">The sequence shown here is derived from an EMBL/GenBank/DDBJ whole genome shotgun (WGS) entry which is preliminary data.</text>
</comment>
<dbReference type="Proteomes" id="UP001153332">
    <property type="component" value="Unassembled WGS sequence"/>
</dbReference>
<organism evidence="1 2">
    <name type="scientific">Lasiodiplodia mahajangana</name>
    <dbReference type="NCBI Taxonomy" id="1108764"/>
    <lineage>
        <taxon>Eukaryota</taxon>
        <taxon>Fungi</taxon>
        <taxon>Dikarya</taxon>
        <taxon>Ascomycota</taxon>
        <taxon>Pezizomycotina</taxon>
        <taxon>Dothideomycetes</taxon>
        <taxon>Dothideomycetes incertae sedis</taxon>
        <taxon>Botryosphaeriales</taxon>
        <taxon>Botryosphaeriaceae</taxon>
        <taxon>Lasiodiplodia</taxon>
    </lineage>
</organism>
<gene>
    <name evidence="1" type="ORF">O1611_g3715</name>
</gene>
<dbReference type="EMBL" id="JAPUUL010000627">
    <property type="protein sequence ID" value="KAJ8129914.1"/>
    <property type="molecule type" value="Genomic_DNA"/>
</dbReference>
<evidence type="ECO:0000313" key="1">
    <source>
        <dbReference type="EMBL" id="KAJ8129914.1"/>
    </source>
</evidence>
<protein>
    <submittedName>
        <fullName evidence="1">Uncharacterized protein</fullName>
    </submittedName>
</protein>
<accession>A0ACC2JR95</accession>
<name>A0ACC2JR95_9PEZI</name>
<proteinExistence type="predicted"/>